<dbReference type="GO" id="GO:0005685">
    <property type="term" value="C:U1 snRNP"/>
    <property type="evidence" value="ECO:0007669"/>
    <property type="project" value="TreeGrafter"/>
</dbReference>
<evidence type="ECO:0000256" key="4">
    <source>
        <dbReference type="ARBA" id="ARBA00023187"/>
    </source>
</evidence>
<dbReference type="PANTHER" id="PTHR17204:SF5">
    <property type="entry name" value="PRE-MRNA-PROCESSING FACTOR 39"/>
    <property type="match status" value="1"/>
</dbReference>
<evidence type="ECO:0000313" key="8">
    <source>
        <dbReference type="EMBL" id="GKV01742.1"/>
    </source>
</evidence>
<dbReference type="InterPro" id="IPR003107">
    <property type="entry name" value="HAT"/>
</dbReference>
<dbReference type="GO" id="GO:0030627">
    <property type="term" value="F:pre-mRNA 5'-splice site binding"/>
    <property type="evidence" value="ECO:0007669"/>
    <property type="project" value="TreeGrafter"/>
</dbReference>
<dbReference type="Pfam" id="PF23240">
    <property type="entry name" value="HAT_PRP39_N"/>
    <property type="match status" value="1"/>
</dbReference>
<evidence type="ECO:0000256" key="2">
    <source>
        <dbReference type="ARBA" id="ARBA00022664"/>
    </source>
</evidence>
<dbReference type="InterPro" id="IPR059164">
    <property type="entry name" value="HAT_PRP39_C"/>
</dbReference>
<dbReference type="GO" id="GO:0000243">
    <property type="term" value="C:commitment complex"/>
    <property type="evidence" value="ECO:0007669"/>
    <property type="project" value="TreeGrafter"/>
</dbReference>
<dbReference type="InterPro" id="IPR011990">
    <property type="entry name" value="TPR-like_helical_dom_sf"/>
</dbReference>
<feature type="region of interest" description="Disordered" evidence="7">
    <location>
        <begin position="121"/>
        <end position="141"/>
    </location>
</feature>
<organism evidence="8 9">
    <name type="scientific">Rubroshorea leprosula</name>
    <dbReference type="NCBI Taxonomy" id="152421"/>
    <lineage>
        <taxon>Eukaryota</taxon>
        <taxon>Viridiplantae</taxon>
        <taxon>Streptophyta</taxon>
        <taxon>Embryophyta</taxon>
        <taxon>Tracheophyta</taxon>
        <taxon>Spermatophyta</taxon>
        <taxon>Magnoliopsida</taxon>
        <taxon>eudicotyledons</taxon>
        <taxon>Gunneridae</taxon>
        <taxon>Pentapetalae</taxon>
        <taxon>rosids</taxon>
        <taxon>malvids</taxon>
        <taxon>Malvales</taxon>
        <taxon>Dipterocarpaceae</taxon>
        <taxon>Rubroshorea</taxon>
    </lineage>
</organism>
<dbReference type="FunFam" id="1.25.40.10:FF:000064">
    <property type="entry name" value="Putative pre-mrna-processing factor 39"/>
    <property type="match status" value="1"/>
</dbReference>
<gene>
    <name evidence="8" type="ORF">SLEP1_g14277</name>
</gene>
<dbReference type="Pfam" id="PF23241">
    <property type="entry name" value="HAT_PRP39_C"/>
    <property type="match status" value="1"/>
</dbReference>
<keyword evidence="3" id="KW-0677">Repeat</keyword>
<proteinExistence type="inferred from homology"/>
<reference evidence="8 9" key="1">
    <citation type="journal article" date="2021" name="Commun. Biol.">
        <title>The genome of Shorea leprosula (Dipterocarpaceae) highlights the ecological relevance of drought in aseasonal tropical rainforests.</title>
        <authorList>
            <person name="Ng K.K.S."/>
            <person name="Kobayashi M.J."/>
            <person name="Fawcett J.A."/>
            <person name="Hatakeyama M."/>
            <person name="Paape T."/>
            <person name="Ng C.H."/>
            <person name="Ang C.C."/>
            <person name="Tnah L.H."/>
            <person name="Lee C.T."/>
            <person name="Nishiyama T."/>
            <person name="Sese J."/>
            <person name="O'Brien M.J."/>
            <person name="Copetti D."/>
            <person name="Mohd Noor M.I."/>
            <person name="Ong R.C."/>
            <person name="Putra M."/>
            <person name="Sireger I.Z."/>
            <person name="Indrioko S."/>
            <person name="Kosugi Y."/>
            <person name="Izuno A."/>
            <person name="Isagi Y."/>
            <person name="Lee S.L."/>
            <person name="Shimizu K.K."/>
        </authorList>
    </citation>
    <scope>NUCLEOTIDE SEQUENCE [LARGE SCALE GENOMIC DNA]</scope>
    <source>
        <strain evidence="8">214</strain>
    </source>
</reference>
<dbReference type="Proteomes" id="UP001054252">
    <property type="component" value="Unassembled WGS sequence"/>
</dbReference>
<evidence type="ECO:0000256" key="1">
    <source>
        <dbReference type="ARBA" id="ARBA00004123"/>
    </source>
</evidence>
<comment type="caution">
    <text evidence="8">The sequence shown here is derived from an EMBL/GenBank/DDBJ whole genome shotgun (WGS) entry which is preliminary data.</text>
</comment>
<keyword evidence="5" id="KW-0539">Nucleus</keyword>
<dbReference type="GO" id="GO:0000395">
    <property type="term" value="P:mRNA 5'-splice site recognition"/>
    <property type="evidence" value="ECO:0007669"/>
    <property type="project" value="TreeGrafter"/>
</dbReference>
<feature type="compositionally biased region" description="Polar residues" evidence="7">
    <location>
        <begin position="124"/>
        <end position="133"/>
    </location>
</feature>
<evidence type="ECO:0008006" key="10">
    <source>
        <dbReference type="Google" id="ProtNLM"/>
    </source>
</evidence>
<keyword evidence="2" id="KW-0507">mRNA processing</keyword>
<accession>A0AAV5IIJ0</accession>
<dbReference type="SMART" id="SM00386">
    <property type="entry name" value="HAT"/>
    <property type="match status" value="5"/>
</dbReference>
<evidence type="ECO:0000256" key="6">
    <source>
        <dbReference type="ARBA" id="ARBA00038019"/>
    </source>
</evidence>
<keyword evidence="4" id="KW-0508">mRNA splicing</keyword>
<feature type="region of interest" description="Disordered" evidence="7">
    <location>
        <begin position="372"/>
        <end position="398"/>
    </location>
</feature>
<name>A0AAV5IIJ0_9ROSI</name>
<keyword evidence="9" id="KW-1185">Reference proteome</keyword>
<evidence type="ECO:0000256" key="7">
    <source>
        <dbReference type="SAM" id="MobiDB-lite"/>
    </source>
</evidence>
<dbReference type="AlphaFoldDB" id="A0AAV5IIJ0"/>
<dbReference type="SUPFAM" id="SSF48452">
    <property type="entry name" value="TPR-like"/>
    <property type="match status" value="2"/>
</dbReference>
<evidence type="ECO:0000256" key="3">
    <source>
        <dbReference type="ARBA" id="ARBA00022737"/>
    </source>
</evidence>
<evidence type="ECO:0000313" key="9">
    <source>
        <dbReference type="Proteomes" id="UP001054252"/>
    </source>
</evidence>
<dbReference type="Gene3D" id="1.25.40.10">
    <property type="entry name" value="Tetratricopeptide repeat domain"/>
    <property type="match status" value="2"/>
</dbReference>
<dbReference type="GO" id="GO:0071004">
    <property type="term" value="C:U2-type prespliceosome"/>
    <property type="evidence" value="ECO:0007669"/>
    <property type="project" value="TreeGrafter"/>
</dbReference>
<comment type="subcellular location">
    <subcellularLocation>
        <location evidence="1">Nucleus</location>
    </subcellularLocation>
</comment>
<sequence>MTNPRPHQGNETQRTLYNYATKYSVHSRRAGSVNAELSRTPPSLRLRQKVFLKSSTGDSETVVAKTSAVMGYTSAGYAATGYADAASNAVPGTVAYSSEAAGIPADGSYTAPIEENAYIGDLSSAPNESQPATDGNASGSALNGSGVSDAVNVGTVVSGNVLDNVSGASGASDFVDGSVLALSGEEEHLWSIVRANSLDFNAWTALIEETEKAAESNILKIQKVYDAFLAEFPLCYGYWKKYADHEARLGSMDKVVEVYERAVMGVTYSVDIWLLYCTFAMETYGDPETIRRLFERGLEYVGTDYLSFPLWDKYIEYEYMHQEWGQLAMIYSRILENPIQHLDKYFNGFKELAGSQPLSELRTAEGAAGVAVSGAGGQENNGEVSPEDAEQSSKPVSAGLTEAEELEKYIAIREEMYKIAKECDSKIIGFETTIRRPYFHVRPLNVAELENWHNYLDFTEREGDFNKVVKLYERCLIACANYPEYWIRYVLCMEARGSKDLADNALARATQAFVKRQLEIHLFAARFKEQNGDVEGARAAYQLVHTEISPGLVEAIIKHANMEHRLGNLEDAFSLYEQAIAIEKGKEQSQTLPMLYAQYSRFLYLISGNAEKAREILFGALEHVQLSKPFLEALMHSETILPPPRRIDYLDSLVDKFLVPSSDNPSTASTADKEDISGIFMEFLGLFGDIQYIKKAEDRHTKFFLPHKPISELRKRHAEDFLASDKTKLAKSYPGAPVAAQPLMGGYPNAQNQWPAAYGVQPQTWPSTTQAQQWAPGYSQPAAYGAYGSYGGNYVTPQVPTSVPPSTGYAAYSSTYPVQSYPQQSYAQPAAAPTLNPAQQPASAPQAYYGTYY</sequence>
<dbReference type="FunFam" id="1.25.40.10:FF:000159">
    <property type="entry name" value="Tetratricopeptide repeat (TPR)-like superfamily protein"/>
    <property type="match status" value="1"/>
</dbReference>
<dbReference type="EMBL" id="BPVZ01000017">
    <property type="protein sequence ID" value="GKV01742.1"/>
    <property type="molecule type" value="Genomic_DNA"/>
</dbReference>
<protein>
    <recommendedName>
        <fullName evidence="10">Pre-mRNA-processing factor 39</fullName>
    </recommendedName>
</protein>
<comment type="similarity">
    <text evidence="6">Belongs to the PRP39 family.</text>
</comment>
<evidence type="ECO:0000256" key="5">
    <source>
        <dbReference type="ARBA" id="ARBA00023242"/>
    </source>
</evidence>
<dbReference type="PANTHER" id="PTHR17204">
    <property type="entry name" value="PRE-MRNA PROCESSING PROTEIN PRP39-RELATED"/>
    <property type="match status" value="1"/>
</dbReference>